<dbReference type="WBParaSite" id="SMUV_0000905301-mRNA-1">
    <property type="protein sequence ID" value="SMUV_0000905301-mRNA-1"/>
    <property type="gene ID" value="SMUV_0000905301"/>
</dbReference>
<evidence type="ECO:0000313" key="3">
    <source>
        <dbReference type="Proteomes" id="UP000046393"/>
    </source>
</evidence>
<keyword evidence="1" id="KW-0138">CF(0)</keyword>
<dbReference type="GO" id="GO:0005743">
    <property type="term" value="C:mitochondrial inner membrane"/>
    <property type="evidence" value="ECO:0007669"/>
    <property type="project" value="UniProtKB-SubCell"/>
</dbReference>
<dbReference type="PANTHER" id="PTHR12733">
    <property type="entry name" value="MITOCHONDRIAL ATP SYNTHASE B CHAIN"/>
    <property type="match status" value="1"/>
</dbReference>
<dbReference type="GO" id="GO:0045259">
    <property type="term" value="C:proton-transporting ATP synthase complex"/>
    <property type="evidence" value="ECO:0007669"/>
    <property type="project" value="UniProtKB-KW"/>
</dbReference>
<dbReference type="AlphaFoldDB" id="A0A0N5AVX4"/>
<proteinExistence type="inferred from homology"/>
<keyword evidence="3" id="KW-1185">Reference proteome</keyword>
<comment type="subunit">
    <text evidence="1">F-type ATPases have 2 components, CF(1) - the catalytic core - and CF(0) - the membrane proton channel. CF(1) and CF(0) have multiple subunits.</text>
</comment>
<dbReference type="PANTHER" id="PTHR12733:SF3">
    <property type="entry name" value="ATP SYNTHASE F(0) COMPLEX SUBUNIT B1, MITOCHONDRIAL"/>
    <property type="match status" value="1"/>
</dbReference>
<dbReference type="GO" id="GO:0046933">
    <property type="term" value="F:proton-transporting ATP synthase activity, rotational mechanism"/>
    <property type="evidence" value="ECO:0007669"/>
    <property type="project" value="TreeGrafter"/>
</dbReference>
<protein>
    <recommendedName>
        <fullName evidence="1">ATP synthase subunit b</fullName>
    </recommendedName>
</protein>
<evidence type="ECO:0000256" key="2">
    <source>
        <dbReference type="SAM" id="Phobius"/>
    </source>
</evidence>
<comment type="similarity">
    <text evidence="1">Belongs to the eukaryotic ATPase B chain family.</text>
</comment>
<keyword evidence="1" id="KW-0999">Mitochondrion inner membrane</keyword>
<accession>A0A0N5AVX4</accession>
<keyword evidence="1" id="KW-0496">Mitochondrion</keyword>
<sequence length="218" mass="25475">MSLSRVACMSGKEPIYVLWVQPCRGKGFLDTDFVVKFVVIVKFEFVLAALKSAKLTESKVEAEPSFFKKIYCRFKGIPLKGELAPPRPFFADVDKEFFSPETLPEMSKDFKEYPERDTKNYPYPIRRMYPPKTRMLVFPDSWFTPFYKYTGVSAKFCLDYLKCFQTIKTSLGPYCFFGGLFLFLLNKEIFVIDFESMVLLNWIIIYLIASRAFGCKFF</sequence>
<name>A0A0N5AVX4_9BILA</name>
<keyword evidence="1 2" id="KW-0472">Membrane</keyword>
<comment type="subcellular location">
    <subcellularLocation>
        <location evidence="1">Mitochondrion</location>
    </subcellularLocation>
    <subcellularLocation>
        <location evidence="1">Mitochondrion inner membrane</location>
    </subcellularLocation>
</comment>
<keyword evidence="2" id="KW-0812">Transmembrane</keyword>
<keyword evidence="1" id="KW-0375">Hydrogen ion transport</keyword>
<feature type="transmembrane region" description="Helical" evidence="2">
    <location>
        <begin position="196"/>
        <end position="214"/>
    </location>
</feature>
<feature type="transmembrane region" description="Helical" evidence="2">
    <location>
        <begin position="171"/>
        <end position="190"/>
    </location>
</feature>
<keyword evidence="1" id="KW-0813">Transport</keyword>
<organism evidence="3 4">
    <name type="scientific">Syphacia muris</name>
    <dbReference type="NCBI Taxonomy" id="451379"/>
    <lineage>
        <taxon>Eukaryota</taxon>
        <taxon>Metazoa</taxon>
        <taxon>Ecdysozoa</taxon>
        <taxon>Nematoda</taxon>
        <taxon>Chromadorea</taxon>
        <taxon>Rhabditida</taxon>
        <taxon>Spirurina</taxon>
        <taxon>Oxyuridomorpha</taxon>
        <taxon>Oxyuroidea</taxon>
        <taxon>Oxyuridae</taxon>
        <taxon>Syphacia</taxon>
    </lineage>
</organism>
<evidence type="ECO:0000256" key="1">
    <source>
        <dbReference type="RuleBase" id="RU368017"/>
    </source>
</evidence>
<dbReference type="Proteomes" id="UP000046393">
    <property type="component" value="Unplaced"/>
</dbReference>
<dbReference type="STRING" id="451379.A0A0N5AVX4"/>
<keyword evidence="1" id="KW-0406">Ion transport</keyword>
<dbReference type="InterPro" id="IPR013837">
    <property type="entry name" value="ATP_synth_F0_suB"/>
</dbReference>
<keyword evidence="2" id="KW-1133">Transmembrane helix</keyword>
<comment type="function">
    <text evidence="1">Subunit b, of the mitochondrial membrane ATP synthase complex (F(1)F(0) ATP synthase or Complex V) that produces ATP from ADP in the presence of a proton gradient across the membrane which is generated by electron transport complexes of the respiratory chain. ATP synthase complex consist of a soluble F(1) head domain - the catalytic core - and a membrane F(1) domain - the membrane proton channel. These two domains are linked by a central stalk rotating inside the F(1) region and a stationary peripheral stalk. During catalysis, ATP synthesis in the catalytic domain of F(1) is coupled via a rotary mechanism of the central stalk subunits to proton translocation. In vivo, can only synthesize ATP although its ATP hydrolase activity can be activated artificially in vitro. Part of the complex F(0) domain. Part of the complex F(0) domain and the peripheric stalk, which acts as a stator to hold the catalytic alpha(3)beta(3) subcomplex and subunit a/ATP6 static relative to the rotary elements.</text>
</comment>
<reference evidence="4" key="1">
    <citation type="submission" date="2017-02" db="UniProtKB">
        <authorList>
            <consortium name="WormBaseParasite"/>
        </authorList>
    </citation>
    <scope>IDENTIFICATION</scope>
</reference>
<evidence type="ECO:0000313" key="4">
    <source>
        <dbReference type="WBParaSite" id="SMUV_0000905301-mRNA-1"/>
    </source>
</evidence>